<feature type="non-terminal residue" evidence="4">
    <location>
        <position position="1"/>
    </location>
</feature>
<feature type="region of interest" description="Disordered" evidence="1">
    <location>
        <begin position="121"/>
        <end position="146"/>
    </location>
</feature>
<protein>
    <submittedName>
        <fullName evidence="4">Methyl-CpG-binding domain protein 3-like 1</fullName>
    </submittedName>
</protein>
<sequence>WQQKLEKPQQLCAYRRLQGLQPRNSEGDLLSPLNFANALQVTAPRIPGESLGQAGAGGLHSRPWPTLAQSSDWAERIPGAGLHLSPSFYSQEITYADIQRQLRKVKTARERLAKALRADRLAREAERMRSQERSPEKQMKNRKMHPEEAEWWRPWEVTHHVPS</sequence>
<organism evidence="3 4">
    <name type="scientific">Galeopterus variegatus</name>
    <name type="common">Malayan flying lemur</name>
    <name type="synonym">Cynocephalus variegatus</name>
    <dbReference type="NCBI Taxonomy" id="482537"/>
    <lineage>
        <taxon>Eukaryota</taxon>
        <taxon>Metazoa</taxon>
        <taxon>Chordata</taxon>
        <taxon>Craniata</taxon>
        <taxon>Vertebrata</taxon>
        <taxon>Euteleostomi</taxon>
        <taxon>Mammalia</taxon>
        <taxon>Eutheria</taxon>
        <taxon>Euarchontoglires</taxon>
        <taxon>Dermoptera</taxon>
        <taxon>Cynocephalidae</taxon>
        <taxon>Galeopterus</taxon>
    </lineage>
</organism>
<evidence type="ECO:0000313" key="3">
    <source>
        <dbReference type="Proteomes" id="UP000694923"/>
    </source>
</evidence>
<dbReference type="RefSeq" id="XP_008562960.1">
    <property type="nucleotide sequence ID" value="XM_008564738.1"/>
</dbReference>
<evidence type="ECO:0000313" key="4">
    <source>
        <dbReference type="RefSeq" id="XP_008562960.1"/>
    </source>
</evidence>
<keyword evidence="3" id="KW-1185">Reference proteome</keyword>
<evidence type="ECO:0000259" key="2">
    <source>
        <dbReference type="Pfam" id="PF14048"/>
    </source>
</evidence>
<feature type="domain" description="Methyl-CpG binding protein 2/3 C-terminal" evidence="2">
    <location>
        <begin position="27"/>
        <end position="116"/>
    </location>
</feature>
<dbReference type="Pfam" id="PF14048">
    <property type="entry name" value="MBD_C"/>
    <property type="match status" value="1"/>
</dbReference>
<accession>A0ABM0Q3L9</accession>
<dbReference type="GeneID" id="103583425"/>
<dbReference type="Proteomes" id="UP000694923">
    <property type="component" value="Unplaced"/>
</dbReference>
<gene>
    <name evidence="4" type="primary">LOC103583425</name>
</gene>
<dbReference type="InterPro" id="IPR025884">
    <property type="entry name" value="MeCpG-bd_2/3_C_dom"/>
</dbReference>
<name>A0ABM0Q3L9_GALVR</name>
<evidence type="ECO:0000256" key="1">
    <source>
        <dbReference type="SAM" id="MobiDB-lite"/>
    </source>
</evidence>
<reference evidence="4" key="1">
    <citation type="submission" date="2025-08" db="UniProtKB">
        <authorList>
            <consortium name="RefSeq"/>
        </authorList>
    </citation>
    <scope>IDENTIFICATION</scope>
</reference>
<proteinExistence type="predicted"/>